<dbReference type="InterPro" id="IPR029058">
    <property type="entry name" value="AB_hydrolase_fold"/>
</dbReference>
<dbReference type="Pfam" id="PF00561">
    <property type="entry name" value="Abhydrolase_1"/>
    <property type="match status" value="1"/>
</dbReference>
<evidence type="ECO:0000313" key="6">
    <source>
        <dbReference type="Proteomes" id="UP000831607"/>
    </source>
</evidence>
<dbReference type="GO" id="GO:0016787">
    <property type="term" value="F:hydrolase activity"/>
    <property type="evidence" value="ECO:0007669"/>
    <property type="project" value="UniProtKB-KW"/>
</dbReference>
<organism evidence="5 6">
    <name type="scientific">Orrella daihaiensis</name>
    <dbReference type="NCBI Taxonomy" id="2782176"/>
    <lineage>
        <taxon>Bacteria</taxon>
        <taxon>Pseudomonadati</taxon>
        <taxon>Pseudomonadota</taxon>
        <taxon>Betaproteobacteria</taxon>
        <taxon>Burkholderiales</taxon>
        <taxon>Alcaligenaceae</taxon>
        <taxon>Orrella</taxon>
    </lineage>
</organism>
<reference evidence="5 6" key="1">
    <citation type="submission" date="2020-11" db="EMBL/GenBank/DDBJ databases">
        <title>Algicoccus daihaiensis sp.nov., isolated from Daihai Lake in Inner Mongolia.</title>
        <authorList>
            <person name="Kai J."/>
        </authorList>
    </citation>
    <scope>NUCLEOTIDE SEQUENCE [LARGE SCALE GENOMIC DNA]</scope>
    <source>
        <strain evidence="6">f23</strain>
    </source>
</reference>
<dbReference type="EMBL" id="CP063982">
    <property type="protein sequence ID" value="UOD49619.1"/>
    <property type="molecule type" value="Genomic_DNA"/>
</dbReference>
<evidence type="ECO:0000256" key="1">
    <source>
        <dbReference type="ARBA" id="ARBA00022679"/>
    </source>
</evidence>
<dbReference type="Gene3D" id="3.40.50.1820">
    <property type="entry name" value="alpha/beta hydrolase"/>
    <property type="match status" value="1"/>
</dbReference>
<proteinExistence type="predicted"/>
<sequence>MPLPDQHFELGELELALGDSLPNARLAYVTLGTLNSRGDNAILVLHGYTSSHRFVLEDDPDNAEGSWGPLIGPGKAIDTNRYFVIAPNALGSSYGSTGPGDINERTGKRWGPEFPALTFEDQTNAQQALLAWLGVQQLHAVMGLSMGGFGAFQWAVQYPEKLRKVIPVLTAPWGSLNQAASHQAVTAVLESSAAWHNGWYYEHLSQMQDTLEGIRIKTLERYGVPAWLESELHDAIKVQARLHDMARHWAAKFDANAMLALRAMINRFDVRARLTEAHAELLYVLCRTDSLFPPSIVSETLDQWPKSAGTAKYVEIDSDYGHFASSLDWHKWAGALKQFLDH</sequence>
<keyword evidence="2" id="KW-0028">Amino-acid biosynthesis</keyword>
<evidence type="ECO:0000259" key="4">
    <source>
        <dbReference type="Pfam" id="PF00561"/>
    </source>
</evidence>
<name>A0ABY4AH49_9BURK</name>
<evidence type="ECO:0000313" key="5">
    <source>
        <dbReference type="EMBL" id="UOD49619.1"/>
    </source>
</evidence>
<dbReference type="RefSeq" id="WP_243477846.1">
    <property type="nucleotide sequence ID" value="NZ_CP063982.1"/>
</dbReference>
<protein>
    <submittedName>
        <fullName evidence="5">Alpha/beta fold hydrolase</fullName>
    </submittedName>
</protein>
<gene>
    <name evidence="5" type="ORF">DHf2319_09060</name>
</gene>
<dbReference type="PIRSF" id="PIRSF000443">
    <property type="entry name" value="Homoser_Ac_trans"/>
    <property type="match status" value="1"/>
</dbReference>
<evidence type="ECO:0000256" key="2">
    <source>
        <dbReference type="ARBA" id="ARBA00023167"/>
    </source>
</evidence>
<keyword evidence="2" id="KW-0486">Methionine biosynthesis</keyword>
<keyword evidence="5" id="KW-0378">Hydrolase</keyword>
<accession>A0ABY4AH49</accession>
<keyword evidence="1" id="KW-0808">Transferase</keyword>
<evidence type="ECO:0000256" key="3">
    <source>
        <dbReference type="ARBA" id="ARBA00023315"/>
    </source>
</evidence>
<keyword evidence="6" id="KW-1185">Reference proteome</keyword>
<dbReference type="InterPro" id="IPR000073">
    <property type="entry name" value="AB_hydrolase_1"/>
</dbReference>
<dbReference type="SUPFAM" id="SSF53474">
    <property type="entry name" value="alpha/beta-Hydrolases"/>
    <property type="match status" value="1"/>
</dbReference>
<feature type="domain" description="AB hydrolase-1" evidence="4">
    <location>
        <begin position="41"/>
        <end position="324"/>
    </location>
</feature>
<dbReference type="PANTHER" id="PTHR32268">
    <property type="entry name" value="HOMOSERINE O-ACETYLTRANSFERASE"/>
    <property type="match status" value="1"/>
</dbReference>
<dbReference type="Proteomes" id="UP000831607">
    <property type="component" value="Chromosome"/>
</dbReference>
<dbReference type="PANTHER" id="PTHR32268:SF11">
    <property type="entry name" value="HOMOSERINE O-ACETYLTRANSFERASE"/>
    <property type="match status" value="1"/>
</dbReference>
<keyword evidence="3" id="KW-0012">Acyltransferase</keyword>
<dbReference type="InterPro" id="IPR008220">
    <property type="entry name" value="HAT_MetX-like"/>
</dbReference>